<dbReference type="Proteomes" id="UP000439903">
    <property type="component" value="Unassembled WGS sequence"/>
</dbReference>
<dbReference type="OrthoDB" id="10333507at2759"/>
<accession>A0A8H4A3D3</accession>
<protein>
    <submittedName>
        <fullName evidence="1">Uncharacterized protein</fullName>
    </submittedName>
</protein>
<evidence type="ECO:0000313" key="1">
    <source>
        <dbReference type="EMBL" id="KAF0394653.1"/>
    </source>
</evidence>
<dbReference type="AlphaFoldDB" id="A0A8H4A3D3"/>
<reference evidence="1 2" key="1">
    <citation type="journal article" date="2019" name="Environ. Microbiol.">
        <title>At the nexus of three kingdoms: the genome of the mycorrhizal fungus Gigaspora margarita provides insights into plant, endobacterial and fungal interactions.</title>
        <authorList>
            <person name="Venice F."/>
            <person name="Ghignone S."/>
            <person name="Salvioli di Fossalunga A."/>
            <person name="Amselem J."/>
            <person name="Novero M."/>
            <person name="Xianan X."/>
            <person name="Sedzielewska Toro K."/>
            <person name="Morin E."/>
            <person name="Lipzen A."/>
            <person name="Grigoriev I.V."/>
            <person name="Henrissat B."/>
            <person name="Martin F.M."/>
            <person name="Bonfante P."/>
        </authorList>
    </citation>
    <scope>NUCLEOTIDE SEQUENCE [LARGE SCALE GENOMIC DNA]</scope>
    <source>
        <strain evidence="1 2">BEG34</strain>
    </source>
</reference>
<evidence type="ECO:0000313" key="2">
    <source>
        <dbReference type="Proteomes" id="UP000439903"/>
    </source>
</evidence>
<keyword evidence="2" id="KW-1185">Reference proteome</keyword>
<dbReference type="EMBL" id="WTPW01002159">
    <property type="protein sequence ID" value="KAF0394653.1"/>
    <property type="molecule type" value="Genomic_DNA"/>
</dbReference>
<name>A0A8H4A3D3_GIGMA</name>
<gene>
    <name evidence="1" type="ORF">F8M41_010332</name>
</gene>
<organism evidence="1 2">
    <name type="scientific">Gigaspora margarita</name>
    <dbReference type="NCBI Taxonomy" id="4874"/>
    <lineage>
        <taxon>Eukaryota</taxon>
        <taxon>Fungi</taxon>
        <taxon>Fungi incertae sedis</taxon>
        <taxon>Mucoromycota</taxon>
        <taxon>Glomeromycotina</taxon>
        <taxon>Glomeromycetes</taxon>
        <taxon>Diversisporales</taxon>
        <taxon>Gigasporaceae</taxon>
        <taxon>Gigaspora</taxon>
    </lineage>
</organism>
<sequence length="156" mass="18756">MTRKNAARNRLDRILRSPESTANYIKEVFTWYINHAKDYHKRRLRREEILEKEFHDNVEMFNTLILRINTICTRISKLETVNNNNEHPIEINKYRTALINIFNIFDYSQNYYTYDLNRLNEILQENGINVISIPSFTDVTEEHSEMSTKPEVIEID</sequence>
<proteinExistence type="predicted"/>
<comment type="caution">
    <text evidence="1">The sequence shown here is derived from an EMBL/GenBank/DDBJ whole genome shotgun (WGS) entry which is preliminary data.</text>
</comment>